<evidence type="ECO:0000256" key="7">
    <source>
        <dbReference type="ARBA" id="ARBA00022617"/>
    </source>
</evidence>
<dbReference type="FunFam" id="1.10.10.1100:FF:000002">
    <property type="entry name" value="Nitrite reductase large subunit"/>
    <property type="match status" value="1"/>
</dbReference>
<proteinExistence type="inferred from homology"/>
<dbReference type="GO" id="GO:0051537">
    <property type="term" value="F:2 iron, 2 sulfur cluster binding"/>
    <property type="evidence" value="ECO:0007669"/>
    <property type="project" value="UniProtKB-KW"/>
</dbReference>
<evidence type="ECO:0000256" key="10">
    <source>
        <dbReference type="ARBA" id="ARBA00022723"/>
    </source>
</evidence>
<dbReference type="Pfam" id="PF01077">
    <property type="entry name" value="NIR_SIR"/>
    <property type="match status" value="1"/>
</dbReference>
<dbReference type="UniPathway" id="UPA00653"/>
<comment type="cofactor">
    <cofactor evidence="1">
        <name>siroheme</name>
        <dbReference type="ChEBI" id="CHEBI:60052"/>
    </cofactor>
</comment>
<dbReference type="InterPro" id="IPR036922">
    <property type="entry name" value="Rieske_2Fe-2S_sf"/>
</dbReference>
<evidence type="ECO:0000256" key="16">
    <source>
        <dbReference type="ARBA" id="ARBA00034078"/>
    </source>
</evidence>
<dbReference type="Gene3D" id="3.50.50.60">
    <property type="entry name" value="FAD/NAD(P)-binding domain"/>
    <property type="match status" value="2"/>
</dbReference>
<dbReference type="NCBIfam" id="TIGR02378">
    <property type="entry name" value="nirD_assim_sml"/>
    <property type="match status" value="1"/>
</dbReference>
<keyword evidence="11" id="KW-0274">FAD</keyword>
<dbReference type="GO" id="GO:0051539">
    <property type="term" value="F:4 iron, 4 sulfur cluster binding"/>
    <property type="evidence" value="ECO:0007669"/>
    <property type="project" value="UniProtKB-KW"/>
</dbReference>
<dbReference type="InterPro" id="IPR036188">
    <property type="entry name" value="FAD/NAD-bd_sf"/>
</dbReference>
<comment type="pathway">
    <text evidence="4">Nitrogen metabolism; nitrate reduction (assimilation).</text>
</comment>
<evidence type="ECO:0000256" key="15">
    <source>
        <dbReference type="ARBA" id="ARBA00023063"/>
    </source>
</evidence>
<dbReference type="Gene3D" id="1.10.10.1100">
    <property type="entry name" value="BFD-like [2Fe-2S]-binding domain"/>
    <property type="match status" value="1"/>
</dbReference>
<keyword evidence="6" id="KW-0004">4Fe-4S</keyword>
<dbReference type="PANTHER" id="PTHR43809">
    <property type="entry name" value="NITRITE REDUCTASE (NADH) LARGE SUBUNIT"/>
    <property type="match status" value="1"/>
</dbReference>
<evidence type="ECO:0000256" key="5">
    <source>
        <dbReference type="ARBA" id="ARBA00010429"/>
    </source>
</evidence>
<keyword evidence="9" id="KW-0001">2Fe-2S</keyword>
<keyword evidence="10" id="KW-0479">Metal-binding</keyword>
<gene>
    <name evidence="19" type="ORF">RDB_LOCUS130693</name>
</gene>
<dbReference type="GO" id="GO:0008942">
    <property type="term" value="F:nitrite reductase [NAD(P)H] activity"/>
    <property type="evidence" value="ECO:0007669"/>
    <property type="project" value="InterPro"/>
</dbReference>
<feature type="region of interest" description="Disordered" evidence="17">
    <location>
        <begin position="387"/>
        <end position="444"/>
    </location>
</feature>
<dbReference type="InterPro" id="IPR005117">
    <property type="entry name" value="NiRdtase/SiRdtase_haem-b_fer"/>
</dbReference>
<keyword evidence="12" id="KW-0560">Oxidoreductase</keyword>
<dbReference type="AlphaFoldDB" id="A0A8H3G9X2"/>
<dbReference type="InterPro" id="IPR036136">
    <property type="entry name" value="Nit/Sulf_reduc_fer-like_dom_sf"/>
</dbReference>
<comment type="cofactor">
    <cofactor evidence="3">
        <name>FAD</name>
        <dbReference type="ChEBI" id="CHEBI:57692"/>
    </cofactor>
</comment>
<dbReference type="PROSITE" id="PS00365">
    <property type="entry name" value="NIR_SIR"/>
    <property type="match status" value="1"/>
</dbReference>
<dbReference type="Gene3D" id="2.102.10.10">
    <property type="entry name" value="Rieske [2Fe-2S] iron-sulphur domain"/>
    <property type="match status" value="1"/>
</dbReference>
<dbReference type="SUPFAM" id="SSF56014">
    <property type="entry name" value="Nitrite and sulphite reductase 4Fe-4S domain-like"/>
    <property type="match status" value="1"/>
</dbReference>
<accession>A0A8H3G9X2</accession>
<dbReference type="PANTHER" id="PTHR43809:SF1">
    <property type="entry name" value="NITRITE REDUCTASE (NADH) LARGE SUBUNIT"/>
    <property type="match status" value="1"/>
</dbReference>
<comment type="caution">
    <text evidence="19">The sequence shown here is derived from an EMBL/GenBank/DDBJ whole genome shotgun (WGS) entry which is preliminary data.</text>
</comment>
<dbReference type="Pfam" id="PF07992">
    <property type="entry name" value="Pyr_redox_2"/>
    <property type="match status" value="1"/>
</dbReference>
<dbReference type="Pfam" id="PF03460">
    <property type="entry name" value="NIR_SIR_ferr"/>
    <property type="match status" value="1"/>
</dbReference>
<comment type="cofactor">
    <cofactor evidence="16">
        <name>[2Fe-2S] cluster</name>
        <dbReference type="ChEBI" id="CHEBI:190135"/>
    </cofactor>
</comment>
<dbReference type="Proteomes" id="UP000663846">
    <property type="component" value="Unassembled WGS sequence"/>
</dbReference>
<protein>
    <recommendedName>
        <fullName evidence="18">Rieske domain-containing protein</fullName>
    </recommendedName>
</protein>
<evidence type="ECO:0000256" key="4">
    <source>
        <dbReference type="ARBA" id="ARBA00005096"/>
    </source>
</evidence>
<evidence type="ECO:0000256" key="9">
    <source>
        <dbReference type="ARBA" id="ARBA00022714"/>
    </source>
</evidence>
<evidence type="ECO:0000313" key="20">
    <source>
        <dbReference type="Proteomes" id="UP000663846"/>
    </source>
</evidence>
<evidence type="ECO:0000256" key="14">
    <source>
        <dbReference type="ARBA" id="ARBA00023014"/>
    </source>
</evidence>
<comment type="cofactor">
    <cofactor evidence="2">
        <name>[4Fe-4S] cluster</name>
        <dbReference type="ChEBI" id="CHEBI:49883"/>
    </cofactor>
</comment>
<dbReference type="GO" id="GO:0046872">
    <property type="term" value="F:metal ion binding"/>
    <property type="evidence" value="ECO:0007669"/>
    <property type="project" value="UniProtKB-KW"/>
</dbReference>
<dbReference type="InterPro" id="IPR052034">
    <property type="entry name" value="NasD-like"/>
</dbReference>
<dbReference type="GO" id="GO:0020037">
    <property type="term" value="F:heme binding"/>
    <property type="evidence" value="ECO:0007669"/>
    <property type="project" value="InterPro"/>
</dbReference>
<reference evidence="19" key="1">
    <citation type="submission" date="2021-01" db="EMBL/GenBank/DDBJ databases">
        <authorList>
            <person name="Kaushik A."/>
        </authorList>
    </citation>
    <scope>NUCLEOTIDE SEQUENCE</scope>
    <source>
        <strain evidence="19">AG1-1C</strain>
    </source>
</reference>
<keyword evidence="8" id="KW-0285">Flavoprotein</keyword>
<dbReference type="GO" id="GO:0042128">
    <property type="term" value="P:nitrate assimilation"/>
    <property type="evidence" value="ECO:0007669"/>
    <property type="project" value="UniProtKB-UniPathway"/>
</dbReference>
<dbReference type="InterPro" id="IPR006066">
    <property type="entry name" value="NO2/SO3_Rdtase_FeS/sirohaem_BS"/>
</dbReference>
<dbReference type="SUPFAM" id="SSF55124">
    <property type="entry name" value="Nitrite/Sulfite reductase N-terminal domain-like"/>
    <property type="match status" value="1"/>
</dbReference>
<dbReference type="Pfam" id="PF13806">
    <property type="entry name" value="Rieske_2"/>
    <property type="match status" value="1"/>
</dbReference>
<evidence type="ECO:0000256" key="13">
    <source>
        <dbReference type="ARBA" id="ARBA00023004"/>
    </source>
</evidence>
<evidence type="ECO:0000256" key="3">
    <source>
        <dbReference type="ARBA" id="ARBA00001974"/>
    </source>
</evidence>
<dbReference type="PRINTS" id="PR00368">
    <property type="entry name" value="FADPNR"/>
</dbReference>
<keyword evidence="7" id="KW-0349">Heme</keyword>
<dbReference type="Gene3D" id="3.30.413.10">
    <property type="entry name" value="Sulfite Reductase Hemoprotein, domain 1"/>
    <property type="match status" value="1"/>
</dbReference>
<dbReference type="InterPro" id="IPR041854">
    <property type="entry name" value="BFD-like_2Fe2S-bd_dom_sf"/>
</dbReference>
<dbReference type="InterPro" id="IPR023753">
    <property type="entry name" value="FAD/NAD-binding_dom"/>
</dbReference>
<dbReference type="SUPFAM" id="SSF50022">
    <property type="entry name" value="ISP domain"/>
    <property type="match status" value="1"/>
</dbReference>
<feature type="compositionally biased region" description="Basic and acidic residues" evidence="17">
    <location>
        <begin position="387"/>
        <end position="400"/>
    </location>
</feature>
<evidence type="ECO:0000256" key="11">
    <source>
        <dbReference type="ARBA" id="ARBA00022827"/>
    </source>
</evidence>
<evidence type="ECO:0000256" key="6">
    <source>
        <dbReference type="ARBA" id="ARBA00022485"/>
    </source>
</evidence>
<dbReference type="PRINTS" id="PR00397">
    <property type="entry name" value="SIROHAEM"/>
</dbReference>
<dbReference type="InterPro" id="IPR007419">
    <property type="entry name" value="BFD-like_2Fe2S-bd_dom"/>
</dbReference>
<dbReference type="PROSITE" id="PS51296">
    <property type="entry name" value="RIESKE"/>
    <property type="match status" value="1"/>
</dbReference>
<sequence length="1158" mass="127340">MAPVAVYEPSPTDRKIILVVGLGMVGIAFIEKILALDEEKRYRIVTCGEELHLAYNRVALTEYFQHRSVEELYLNSPAWYAQQDPERFTFHVGEQVTKLDYQAQCATTSKNRIIPYDLCILATGSEASLPPYVTPETSPKTRGIFVYRSIADLDAMLAYSDRPKVKKAVVVGGGLLGLEAAKALYDLPAIPDVAIINRQAYPLSRQLDSEAGEMVLRKIECMGVKVITKVNVANITTERIPEAEIESDGKSEVITGFDLTDGTHVECDLAVFAIGIKSRDDLARSADIECHPRGGVIVNDDLSTSAPNVYAIGECTSWKGNTYGLIAPGVEMADILSFNLTQTHNGSHKPRKMNDPDLSTKLKLMGVDVASFGDFFADKRMQERMKAEEAEKDKVKETARAESNGKTPVWELNTSNTPSLKVENGDRVSLASNGDKKPLNGKRIHRHRNMRDEPIKCLTYKDPFSSVYKKYIFSADGKYLLGGMMIGDTSDYVKLVAIVKKKKALDVLPSQFIIGASKGGDDDGADLDDDTQICSCHNVTKGQVVDAVKNGVDNIGDIKLKTKAGTGCGGCIPLVTNIFKAEMKKVGKETNNNLCAHFPMSRVDLFNVVKIKQLKTFNEIVEAISPTPKCVGCETCKPAIGSILSSLYNEHVMDAPHHQLQDTNDRYLANIQRNGTFSVIPRVAGGEITPDGLIVIGQIAKKYNLYTKITGGQRIDMFGAQKQDLPDIWEELVNAGFESGHAYGKSLRTVKSCVGTTWCRYGVGDSVGLAIQLEERYKGVRSPHKIKGGVSGCIRECAEAQSKDFGLIATDKGWNSGLILHVERLHQLTGPKVYLAGNGGSNPRHATLFATDVPPSKVVRIIDRFLMFYIRTADKLMRTARWIEQFEGGVEKLKKIILDDELGICADLDREMDALVGTYQCEWTTVVKNPERRKQFRQFVNSDERQSQIEPIIERGQARPADWPKEFPPVKFNESDIPSPKSQWTWQPLVKSSEMRSTSAGTTSAVAKYGDTQLAIFNVPGRGYFATQQMCPHKRAFVLDHGIVGDDANGNLYVSCPLHKRNYGLKGGNCSNDPEMKILTFDAKEEHGIISVLLPDSESLDSVIGTSKWMVRQATAQVYGKGSAGMIEIIGPDGRVAPEVAKAACTGGSSCGDSKLEW</sequence>
<dbReference type="InterPro" id="IPR045854">
    <property type="entry name" value="NO2/SO3_Rdtase_4Fe4S_sf"/>
</dbReference>
<dbReference type="SUPFAM" id="SSF51905">
    <property type="entry name" value="FAD/NAD(P)-binding domain"/>
    <property type="match status" value="2"/>
</dbReference>
<dbReference type="Pfam" id="PF04324">
    <property type="entry name" value="Fer2_BFD"/>
    <property type="match status" value="1"/>
</dbReference>
<evidence type="ECO:0000256" key="12">
    <source>
        <dbReference type="ARBA" id="ARBA00023002"/>
    </source>
</evidence>
<evidence type="ECO:0000256" key="1">
    <source>
        <dbReference type="ARBA" id="ARBA00001929"/>
    </source>
</evidence>
<evidence type="ECO:0000256" key="8">
    <source>
        <dbReference type="ARBA" id="ARBA00022630"/>
    </source>
</evidence>
<dbReference type="InterPro" id="IPR017941">
    <property type="entry name" value="Rieske_2Fe-2S"/>
</dbReference>
<dbReference type="EMBL" id="CAJMWS010000400">
    <property type="protein sequence ID" value="CAE6441533.1"/>
    <property type="molecule type" value="Genomic_DNA"/>
</dbReference>
<keyword evidence="14" id="KW-0411">Iron-sulfur</keyword>
<organism evidence="19 20">
    <name type="scientific">Rhizoctonia solani</name>
    <dbReference type="NCBI Taxonomy" id="456999"/>
    <lineage>
        <taxon>Eukaryota</taxon>
        <taxon>Fungi</taxon>
        <taxon>Dikarya</taxon>
        <taxon>Basidiomycota</taxon>
        <taxon>Agaricomycotina</taxon>
        <taxon>Agaricomycetes</taxon>
        <taxon>Cantharellales</taxon>
        <taxon>Ceratobasidiaceae</taxon>
        <taxon>Rhizoctonia</taxon>
    </lineage>
</organism>
<keyword evidence="15" id="KW-0534">Nitrate assimilation</keyword>
<comment type="similarity">
    <text evidence="5">Belongs to the nitrite and sulfite reductase 4Fe-4S domain family.</text>
</comment>
<feature type="domain" description="Rieske" evidence="18">
    <location>
        <begin position="986"/>
        <end position="1092"/>
    </location>
</feature>
<keyword evidence="13" id="KW-0408">Iron</keyword>
<dbReference type="InterPro" id="IPR006067">
    <property type="entry name" value="NO2/SO3_Rdtase_4Fe4S_dom"/>
</dbReference>
<evidence type="ECO:0000259" key="18">
    <source>
        <dbReference type="PROSITE" id="PS51296"/>
    </source>
</evidence>
<dbReference type="CDD" id="cd03529">
    <property type="entry name" value="Rieske_NirD"/>
    <property type="match status" value="1"/>
</dbReference>
<evidence type="ECO:0000313" key="19">
    <source>
        <dbReference type="EMBL" id="CAE6441533.1"/>
    </source>
</evidence>
<evidence type="ECO:0000256" key="17">
    <source>
        <dbReference type="SAM" id="MobiDB-lite"/>
    </source>
</evidence>
<name>A0A8H3G9X2_9AGAM</name>
<dbReference type="InterPro" id="IPR012748">
    <property type="entry name" value="Rieske-like_NirD"/>
</dbReference>
<evidence type="ECO:0000256" key="2">
    <source>
        <dbReference type="ARBA" id="ARBA00001966"/>
    </source>
</evidence>